<reference evidence="2" key="1">
    <citation type="submission" date="2016-03" db="EMBL/GenBank/DDBJ databases">
        <authorList>
            <person name="Devillers Hugo."/>
        </authorList>
    </citation>
    <scope>NUCLEOTIDE SEQUENCE [LARGE SCALE GENOMIC DNA]</scope>
</reference>
<evidence type="ECO:0000313" key="1">
    <source>
        <dbReference type="EMBL" id="SCV05809.1"/>
    </source>
</evidence>
<dbReference type="Proteomes" id="UP000189911">
    <property type="component" value="Chromosome H"/>
</dbReference>
<proteinExistence type="predicted"/>
<name>A0A1G4KMT3_9SACH</name>
<dbReference type="GO" id="GO:0003676">
    <property type="term" value="F:nucleic acid binding"/>
    <property type="evidence" value="ECO:0007669"/>
    <property type="project" value="InterPro"/>
</dbReference>
<protein>
    <submittedName>
        <fullName evidence="1">LANO_0H15654g1_1</fullName>
    </submittedName>
</protein>
<dbReference type="AlphaFoldDB" id="A0A1G4KMT3"/>
<gene>
    <name evidence="1" type="ORF">LANO_0H15654G</name>
</gene>
<dbReference type="SUPFAM" id="SSF54928">
    <property type="entry name" value="RNA-binding domain, RBD"/>
    <property type="match status" value="1"/>
</dbReference>
<sequence length="413" mass="46385">MAPQESFLNDWAINVQKTCVDEGSVRVRPSRLVSVSSMLGSGLAGSNYSASKWRQEAHDLFGLKRLARAYFKSGGSFTKEEAPENGTNKYTAKIHNSHGNHPSSGTMIKVSNRLPQKRHIYSVSMDSFTDQGKKATITKNSRHTVGNDLSGDFPKLMDTKTTRGTNVSDLNFLHRDQAPAALSKTNSESSETSAERVVQLCNLPKDFGLQSLISQVYGGPLEKINLCNDPHNLSVINGVQLHFASSQAAKSFMLYGQTNHLNINGHILKPEWALKHNSDLFDVNREMMKVSANENNVKESLDGLGVRRCLIVKKTGHSNHSRSRHVYSSRQSLCQFDVKELRKDFEEFGKIVEITPMISRKLCVSISFFDTRSAMSVLESYEKPNSYMNLKYNRDWSITYGRDVTDRPCYMII</sequence>
<organism evidence="1 2">
    <name type="scientific">Lachancea nothofagi CBS 11611</name>
    <dbReference type="NCBI Taxonomy" id="1266666"/>
    <lineage>
        <taxon>Eukaryota</taxon>
        <taxon>Fungi</taxon>
        <taxon>Dikarya</taxon>
        <taxon>Ascomycota</taxon>
        <taxon>Saccharomycotina</taxon>
        <taxon>Saccharomycetes</taxon>
        <taxon>Saccharomycetales</taxon>
        <taxon>Saccharomycetaceae</taxon>
        <taxon>Lachancea</taxon>
    </lineage>
</organism>
<dbReference type="EMBL" id="LT598447">
    <property type="protein sequence ID" value="SCV05809.1"/>
    <property type="molecule type" value="Genomic_DNA"/>
</dbReference>
<dbReference type="InterPro" id="IPR012677">
    <property type="entry name" value="Nucleotide-bd_a/b_plait_sf"/>
</dbReference>
<keyword evidence="2" id="KW-1185">Reference proteome</keyword>
<dbReference type="InterPro" id="IPR035979">
    <property type="entry name" value="RBD_domain_sf"/>
</dbReference>
<evidence type="ECO:0000313" key="2">
    <source>
        <dbReference type="Proteomes" id="UP000189911"/>
    </source>
</evidence>
<dbReference type="Gene3D" id="3.30.70.330">
    <property type="match status" value="1"/>
</dbReference>
<accession>A0A1G4KMT3</accession>
<dbReference type="OrthoDB" id="4073963at2759"/>